<dbReference type="Pfam" id="PF02574">
    <property type="entry name" value="S-methyl_trans"/>
    <property type="match status" value="1"/>
</dbReference>
<dbReference type="PIRSF" id="PIRSF037505">
    <property type="entry name" value="Betaine_HMT"/>
    <property type="match status" value="1"/>
</dbReference>
<dbReference type="PANTHER" id="PTHR46015:SF1">
    <property type="entry name" value="HOMOCYSTEINE S-METHYLTRANSFERASE-LIKE ISOFORM 1"/>
    <property type="match status" value="1"/>
</dbReference>
<dbReference type="GO" id="GO:0008270">
    <property type="term" value="F:zinc ion binding"/>
    <property type="evidence" value="ECO:0007669"/>
    <property type="project" value="InterPro"/>
</dbReference>
<accession>A0A4T0V677</accession>
<evidence type="ECO:0000259" key="7">
    <source>
        <dbReference type="PROSITE" id="PS50970"/>
    </source>
</evidence>
<dbReference type="NCBIfam" id="NF007020">
    <property type="entry name" value="PRK09485.1"/>
    <property type="match status" value="1"/>
</dbReference>
<protein>
    <recommendedName>
        <fullName evidence="5">S-methylmethionine:homocysteine methyltransferase</fullName>
    </recommendedName>
</protein>
<feature type="binding site" evidence="6">
    <location>
        <position position="238"/>
    </location>
    <ligand>
        <name>Zn(2+)</name>
        <dbReference type="ChEBI" id="CHEBI:29105"/>
    </ligand>
</feature>
<gene>
    <name evidence="8" type="primary">mmuM</name>
    <name evidence="8" type="ORF">E5K04_02365</name>
</gene>
<dbReference type="InterPro" id="IPR051486">
    <property type="entry name" value="Hcy_S-methyltransferase"/>
</dbReference>
<dbReference type="GO" id="GO:0009086">
    <property type="term" value="P:methionine biosynthetic process"/>
    <property type="evidence" value="ECO:0007669"/>
    <property type="project" value="InterPro"/>
</dbReference>
<dbReference type="OrthoDB" id="9803687at2"/>
<evidence type="ECO:0000313" key="9">
    <source>
        <dbReference type="Proteomes" id="UP000308891"/>
    </source>
</evidence>
<feature type="binding site" evidence="6">
    <location>
        <position position="301"/>
    </location>
    <ligand>
        <name>Zn(2+)</name>
        <dbReference type="ChEBI" id="CHEBI:29105"/>
    </ligand>
</feature>
<dbReference type="AlphaFoldDB" id="A0A4T0V677"/>
<dbReference type="InterPro" id="IPR017226">
    <property type="entry name" value="BHMT-like"/>
</dbReference>
<evidence type="ECO:0000256" key="3">
    <source>
        <dbReference type="ARBA" id="ARBA00022723"/>
    </source>
</evidence>
<reference evidence="8 9" key="1">
    <citation type="submission" date="2019-04" db="EMBL/GenBank/DDBJ databases">
        <title>Crenobacter sp. nov.</title>
        <authorList>
            <person name="Shi S."/>
        </authorList>
    </citation>
    <scope>NUCLEOTIDE SEQUENCE [LARGE SCALE GENOMIC DNA]</scope>
    <source>
        <strain evidence="8 9">GY 70310</strain>
    </source>
</reference>
<feature type="domain" description="Hcy-binding" evidence="7">
    <location>
        <begin position="10"/>
        <end position="316"/>
    </location>
</feature>
<organism evidence="8 9">
    <name type="scientific">Crenobacter intestini</name>
    <dbReference type="NCBI Taxonomy" id="2563443"/>
    <lineage>
        <taxon>Bacteria</taxon>
        <taxon>Pseudomonadati</taxon>
        <taxon>Pseudomonadota</taxon>
        <taxon>Betaproteobacteria</taxon>
        <taxon>Neisseriales</taxon>
        <taxon>Neisseriaceae</taxon>
        <taxon>Crenobacter</taxon>
    </lineage>
</organism>
<feature type="binding site" evidence="6">
    <location>
        <position position="302"/>
    </location>
    <ligand>
        <name>Zn(2+)</name>
        <dbReference type="ChEBI" id="CHEBI:29105"/>
    </ligand>
</feature>
<dbReference type="PANTHER" id="PTHR46015">
    <property type="entry name" value="ZGC:172121"/>
    <property type="match status" value="1"/>
</dbReference>
<comment type="caution">
    <text evidence="8">The sequence shown here is derived from an EMBL/GenBank/DDBJ whole genome shotgun (WGS) entry which is preliminary data.</text>
</comment>
<dbReference type="GO" id="GO:0033528">
    <property type="term" value="P:S-methylmethionine cycle"/>
    <property type="evidence" value="ECO:0007669"/>
    <property type="project" value="TreeGrafter"/>
</dbReference>
<dbReference type="FunFam" id="3.20.20.330:FF:000002">
    <property type="entry name" value="Homocysteine S-methyltransferase"/>
    <property type="match status" value="1"/>
</dbReference>
<dbReference type="SUPFAM" id="SSF82282">
    <property type="entry name" value="Homocysteine S-methyltransferase"/>
    <property type="match status" value="1"/>
</dbReference>
<dbReference type="InterPro" id="IPR036589">
    <property type="entry name" value="HCY_dom_sf"/>
</dbReference>
<dbReference type="Proteomes" id="UP000308891">
    <property type="component" value="Unassembled WGS sequence"/>
</dbReference>
<evidence type="ECO:0000256" key="1">
    <source>
        <dbReference type="ARBA" id="ARBA00022603"/>
    </source>
</evidence>
<evidence type="ECO:0000256" key="2">
    <source>
        <dbReference type="ARBA" id="ARBA00022679"/>
    </source>
</evidence>
<evidence type="ECO:0000256" key="4">
    <source>
        <dbReference type="ARBA" id="ARBA00022833"/>
    </source>
</evidence>
<evidence type="ECO:0000256" key="5">
    <source>
        <dbReference type="ARBA" id="ARBA00076752"/>
    </source>
</evidence>
<evidence type="ECO:0000313" key="8">
    <source>
        <dbReference type="EMBL" id="TIC87280.1"/>
    </source>
</evidence>
<keyword evidence="2 6" id="KW-0808">Transferase</keyword>
<name>A0A4T0V677_9NEIS</name>
<evidence type="ECO:0000256" key="6">
    <source>
        <dbReference type="PROSITE-ProRule" id="PRU00333"/>
    </source>
</evidence>
<dbReference type="GO" id="GO:0008898">
    <property type="term" value="F:S-adenosylmethionine-homocysteine S-methyltransferase activity"/>
    <property type="evidence" value="ECO:0007669"/>
    <property type="project" value="TreeGrafter"/>
</dbReference>
<sequence>MRRRAAMRANPLEALLASEPFVLLDGALATELEARGADLSGGLWSARVLTDAPALIRAVHADYLAAGADVVTGASYQASFAGFARAGLAHDAAARLMARSVGLAREARDQFWAVEGKRAGRGYPLVAASVGPYGATLADGSEYRGGYGLSVEQLMDFHRERLACLIAAGPDLLACETLPCAEEAVALARLFTEEFPDARAWLAFSCRDGATLADGTPLTDALLQIDACPQIVAVGVNCTAPGFVTALITAARAVTAKPVLAYPNSGERWDAKTQCWHGHGDDFAGDATGWLAAGARLVGGCCRTTPATIAALAALRARLKAAASRG</sequence>
<dbReference type="InterPro" id="IPR003726">
    <property type="entry name" value="HCY_dom"/>
</dbReference>
<keyword evidence="4 6" id="KW-0862">Zinc</keyword>
<keyword evidence="1 6" id="KW-0489">Methyltransferase</keyword>
<keyword evidence="9" id="KW-1185">Reference proteome</keyword>
<dbReference type="Gene3D" id="3.20.20.330">
    <property type="entry name" value="Homocysteine-binding-like domain"/>
    <property type="match status" value="1"/>
</dbReference>
<dbReference type="PROSITE" id="PS50970">
    <property type="entry name" value="HCY"/>
    <property type="match status" value="1"/>
</dbReference>
<proteinExistence type="predicted"/>
<dbReference type="GO" id="GO:0032259">
    <property type="term" value="P:methylation"/>
    <property type="evidence" value="ECO:0007669"/>
    <property type="project" value="UniProtKB-KW"/>
</dbReference>
<keyword evidence="3 6" id="KW-0479">Metal-binding</keyword>
<dbReference type="EMBL" id="STGJ01000001">
    <property type="protein sequence ID" value="TIC87280.1"/>
    <property type="molecule type" value="Genomic_DNA"/>
</dbReference>
<comment type="cofactor">
    <cofactor evidence="6">
        <name>Zn(2+)</name>
        <dbReference type="ChEBI" id="CHEBI:29105"/>
    </cofactor>
</comment>